<keyword evidence="3" id="KW-0804">Transcription</keyword>
<gene>
    <name evidence="5" type="ORF">FLAT13_01076</name>
</gene>
<dbReference type="GO" id="GO:0043565">
    <property type="term" value="F:sequence-specific DNA binding"/>
    <property type="evidence" value="ECO:0007669"/>
    <property type="project" value="InterPro"/>
</dbReference>
<dbReference type="Gene3D" id="1.10.10.60">
    <property type="entry name" value="Homeodomain-like"/>
    <property type="match status" value="1"/>
</dbReference>
<name>A0A6V6YS74_9FLAO</name>
<dbReference type="PANTHER" id="PTHR43280:SF32">
    <property type="entry name" value="TRANSCRIPTIONAL REGULATORY PROTEIN"/>
    <property type="match status" value="1"/>
</dbReference>
<sequence>MKQSIKKNSINDILEALGDTPQSEGLHIYMSKEDISESPFPYPFRSDSYTIMIILSGSSRIQFNLLDYSIQAHDIVLISPHTVTHIKEIESSMSLIAISFTMNFALNHSLNRTDVNAFEFFASKTALSLKLKQAEIDSLVQLTQLLYEKNTTVSTFYGKELLIHSFNLLMYQVAAIYSEKYASIVTKMTRKEELTSKFIKLLEENFKKERKVQFYSDALNLTAAHLSKILKEVSGKTTGELIDAAIITEACILLSNPALNVSQISDELNFSDQSFFGKFFKKHIRLSPSEYRRKA</sequence>
<feature type="domain" description="HTH araC/xylS-type" evidence="4">
    <location>
        <begin position="196"/>
        <end position="294"/>
    </location>
</feature>
<dbReference type="InterPro" id="IPR018060">
    <property type="entry name" value="HTH_AraC"/>
</dbReference>
<keyword evidence="2" id="KW-0238">DNA-binding</keyword>
<dbReference type="RefSeq" id="WP_180908201.1">
    <property type="nucleotide sequence ID" value="NZ_CAIJDP010000060.1"/>
</dbReference>
<dbReference type="Proteomes" id="UP000530060">
    <property type="component" value="Unassembled WGS sequence"/>
</dbReference>
<keyword evidence="1" id="KW-0805">Transcription regulation</keyword>
<comment type="caution">
    <text evidence="5">The sequence shown here is derived from an EMBL/GenBank/DDBJ whole genome shotgun (WGS) entry which is preliminary data.</text>
</comment>
<protein>
    <submittedName>
        <fullName evidence="5">AraC family transcriptional regulator</fullName>
    </submittedName>
</protein>
<dbReference type="SMART" id="SM00342">
    <property type="entry name" value="HTH_ARAC"/>
    <property type="match status" value="1"/>
</dbReference>
<evidence type="ECO:0000256" key="3">
    <source>
        <dbReference type="ARBA" id="ARBA00023163"/>
    </source>
</evidence>
<dbReference type="PANTHER" id="PTHR43280">
    <property type="entry name" value="ARAC-FAMILY TRANSCRIPTIONAL REGULATOR"/>
    <property type="match status" value="1"/>
</dbReference>
<proteinExistence type="predicted"/>
<accession>A0A6V6YS74</accession>
<evidence type="ECO:0000256" key="2">
    <source>
        <dbReference type="ARBA" id="ARBA00023125"/>
    </source>
</evidence>
<evidence type="ECO:0000313" key="6">
    <source>
        <dbReference type="Proteomes" id="UP000530060"/>
    </source>
</evidence>
<dbReference type="Pfam" id="PF12833">
    <property type="entry name" value="HTH_18"/>
    <property type="match status" value="1"/>
</dbReference>
<dbReference type="PROSITE" id="PS01124">
    <property type="entry name" value="HTH_ARAC_FAMILY_2"/>
    <property type="match status" value="1"/>
</dbReference>
<dbReference type="AlphaFoldDB" id="A0A6V6YS74"/>
<dbReference type="GO" id="GO:0003700">
    <property type="term" value="F:DNA-binding transcription factor activity"/>
    <property type="evidence" value="ECO:0007669"/>
    <property type="project" value="InterPro"/>
</dbReference>
<dbReference type="InterPro" id="IPR009057">
    <property type="entry name" value="Homeodomain-like_sf"/>
</dbReference>
<evidence type="ECO:0000256" key="1">
    <source>
        <dbReference type="ARBA" id="ARBA00023015"/>
    </source>
</evidence>
<evidence type="ECO:0000259" key="4">
    <source>
        <dbReference type="PROSITE" id="PS01124"/>
    </source>
</evidence>
<dbReference type="SUPFAM" id="SSF46689">
    <property type="entry name" value="Homeodomain-like"/>
    <property type="match status" value="1"/>
</dbReference>
<reference evidence="5 6" key="1">
    <citation type="submission" date="2020-06" db="EMBL/GenBank/DDBJ databases">
        <authorList>
            <person name="Criscuolo A."/>
        </authorList>
    </citation>
    <scope>NUCLEOTIDE SEQUENCE [LARGE SCALE GENOMIC DNA]</scope>
    <source>
        <strain evidence="6">CIP 111411</strain>
    </source>
</reference>
<organism evidence="5 6">
    <name type="scientific">Flavobacterium salmonis</name>
    <dbReference type="NCBI Taxonomy" id="2654844"/>
    <lineage>
        <taxon>Bacteria</taxon>
        <taxon>Pseudomonadati</taxon>
        <taxon>Bacteroidota</taxon>
        <taxon>Flavobacteriia</taxon>
        <taxon>Flavobacteriales</taxon>
        <taxon>Flavobacteriaceae</taxon>
        <taxon>Flavobacterium</taxon>
    </lineage>
</organism>
<evidence type="ECO:0000313" key="5">
    <source>
        <dbReference type="EMBL" id="CAD0002347.1"/>
    </source>
</evidence>
<dbReference type="EMBL" id="CAIJDP010000060">
    <property type="protein sequence ID" value="CAD0002347.1"/>
    <property type="molecule type" value="Genomic_DNA"/>
</dbReference>
<keyword evidence="6" id="KW-1185">Reference proteome</keyword>